<dbReference type="PANTHER" id="PTHR44688:SF16">
    <property type="entry name" value="DNA-BINDING TRANSCRIPTIONAL ACTIVATOR DEVR_DOSR"/>
    <property type="match status" value="1"/>
</dbReference>
<keyword evidence="6" id="KW-1185">Reference proteome</keyword>
<sequence>MKIPVCVIDRRTFWRDCLTQCLTASEANLVAEGFDTIEDWIRASVDDAFAIILLCAGGREATELAISRDLDMLLKARPDANVVIVSDIDGPATMVSALERGARGFVTMSLSLEVAIEAIRIVKVGGTFVPASGLLSARQAYTAPPEPQPAANEGQTHFTERQLAIIACVRKGEPNKIIAHKLNMTESTVKVHIRNIMRKIKAKNRTEVAFLTNELPLPNENPSGQ</sequence>
<evidence type="ECO:0000256" key="2">
    <source>
        <dbReference type="ARBA" id="ARBA00023125"/>
    </source>
</evidence>
<dbReference type="InterPro" id="IPR011006">
    <property type="entry name" value="CheY-like_superfamily"/>
</dbReference>
<evidence type="ECO:0000259" key="4">
    <source>
        <dbReference type="PROSITE" id="PS50043"/>
    </source>
</evidence>
<dbReference type="PROSITE" id="PS00622">
    <property type="entry name" value="HTH_LUXR_1"/>
    <property type="match status" value="1"/>
</dbReference>
<dbReference type="SUPFAM" id="SSF46894">
    <property type="entry name" value="C-terminal effector domain of the bipartite response regulators"/>
    <property type="match status" value="1"/>
</dbReference>
<dbReference type="Gene3D" id="3.40.50.2300">
    <property type="match status" value="1"/>
</dbReference>
<dbReference type="Proteomes" id="UP001156882">
    <property type="component" value="Unassembled WGS sequence"/>
</dbReference>
<comment type="caution">
    <text evidence="5">The sequence shown here is derived from an EMBL/GenBank/DDBJ whole genome shotgun (WGS) entry which is preliminary data.</text>
</comment>
<proteinExistence type="predicted"/>
<dbReference type="SUPFAM" id="SSF52172">
    <property type="entry name" value="CheY-like"/>
    <property type="match status" value="1"/>
</dbReference>
<accession>A0ABQ6CI57</accession>
<evidence type="ECO:0000313" key="5">
    <source>
        <dbReference type="EMBL" id="GLS19327.1"/>
    </source>
</evidence>
<gene>
    <name evidence="5" type="ORF">GCM10007874_23440</name>
</gene>
<dbReference type="PANTHER" id="PTHR44688">
    <property type="entry name" value="DNA-BINDING TRANSCRIPTIONAL ACTIVATOR DEVR_DOSR"/>
    <property type="match status" value="1"/>
</dbReference>
<dbReference type="InterPro" id="IPR000792">
    <property type="entry name" value="Tscrpt_reg_LuxR_C"/>
</dbReference>
<reference evidence="6" key="1">
    <citation type="journal article" date="2019" name="Int. J. Syst. Evol. Microbiol.">
        <title>The Global Catalogue of Microorganisms (GCM) 10K type strain sequencing project: providing services to taxonomists for standard genome sequencing and annotation.</title>
        <authorList>
            <consortium name="The Broad Institute Genomics Platform"/>
            <consortium name="The Broad Institute Genome Sequencing Center for Infectious Disease"/>
            <person name="Wu L."/>
            <person name="Ma J."/>
        </authorList>
    </citation>
    <scope>NUCLEOTIDE SEQUENCE [LARGE SCALE GENOMIC DNA]</scope>
    <source>
        <strain evidence="6">NBRC 101365</strain>
    </source>
</reference>
<keyword evidence="2 5" id="KW-0238">DNA-binding</keyword>
<protein>
    <submittedName>
        <fullName evidence="5">DNA-binding response regulator</fullName>
    </submittedName>
</protein>
<dbReference type="SMART" id="SM00421">
    <property type="entry name" value="HTH_LUXR"/>
    <property type="match status" value="1"/>
</dbReference>
<dbReference type="InterPro" id="IPR016032">
    <property type="entry name" value="Sig_transdc_resp-reg_C-effctor"/>
</dbReference>
<organism evidence="5 6">
    <name type="scientific">Labrys miyagiensis</name>
    <dbReference type="NCBI Taxonomy" id="346912"/>
    <lineage>
        <taxon>Bacteria</taxon>
        <taxon>Pseudomonadati</taxon>
        <taxon>Pseudomonadota</taxon>
        <taxon>Alphaproteobacteria</taxon>
        <taxon>Hyphomicrobiales</taxon>
        <taxon>Xanthobacteraceae</taxon>
        <taxon>Labrys</taxon>
    </lineage>
</organism>
<dbReference type="PROSITE" id="PS50043">
    <property type="entry name" value="HTH_LUXR_2"/>
    <property type="match status" value="1"/>
</dbReference>
<evidence type="ECO:0000256" key="3">
    <source>
        <dbReference type="ARBA" id="ARBA00023163"/>
    </source>
</evidence>
<dbReference type="PRINTS" id="PR00038">
    <property type="entry name" value="HTHLUXR"/>
</dbReference>
<evidence type="ECO:0000313" key="6">
    <source>
        <dbReference type="Proteomes" id="UP001156882"/>
    </source>
</evidence>
<feature type="domain" description="HTH luxR-type" evidence="4">
    <location>
        <begin position="151"/>
        <end position="216"/>
    </location>
</feature>
<dbReference type="EMBL" id="BSPC01000022">
    <property type="protein sequence ID" value="GLS19327.1"/>
    <property type="molecule type" value="Genomic_DNA"/>
</dbReference>
<dbReference type="GO" id="GO:0003677">
    <property type="term" value="F:DNA binding"/>
    <property type="evidence" value="ECO:0007669"/>
    <property type="project" value="UniProtKB-KW"/>
</dbReference>
<name>A0ABQ6CI57_9HYPH</name>
<dbReference type="Pfam" id="PF00196">
    <property type="entry name" value="GerE"/>
    <property type="match status" value="1"/>
</dbReference>
<evidence type="ECO:0000256" key="1">
    <source>
        <dbReference type="ARBA" id="ARBA00023015"/>
    </source>
</evidence>
<keyword evidence="3" id="KW-0804">Transcription</keyword>
<dbReference type="CDD" id="cd06170">
    <property type="entry name" value="LuxR_C_like"/>
    <property type="match status" value="1"/>
</dbReference>
<keyword evidence="1" id="KW-0805">Transcription regulation</keyword>